<name>A0ABR4Z660_9NOCA</name>
<feature type="chain" id="PRO_5045125648" description="Carboxypeptidase regulatory-like domain-containing protein" evidence="1">
    <location>
        <begin position="25"/>
        <end position="118"/>
    </location>
</feature>
<keyword evidence="3" id="KW-1185">Reference proteome</keyword>
<comment type="caution">
    <text evidence="2">The sequence shown here is derived from an EMBL/GenBank/DDBJ whole genome shotgun (WGS) entry which is preliminary data.</text>
</comment>
<dbReference type="Proteomes" id="UP000031364">
    <property type="component" value="Unassembled WGS sequence"/>
</dbReference>
<organism evidence="2 3">
    <name type="scientific">Nocardia vulneris</name>
    <dbReference type="NCBI Taxonomy" id="1141657"/>
    <lineage>
        <taxon>Bacteria</taxon>
        <taxon>Bacillati</taxon>
        <taxon>Actinomycetota</taxon>
        <taxon>Actinomycetes</taxon>
        <taxon>Mycobacteriales</taxon>
        <taxon>Nocardiaceae</taxon>
        <taxon>Nocardia</taxon>
    </lineage>
</organism>
<dbReference type="RefSeq" id="WP_043679164.1">
    <property type="nucleotide sequence ID" value="NZ_BDCI01000059.1"/>
</dbReference>
<evidence type="ECO:0008006" key="4">
    <source>
        <dbReference type="Google" id="ProtNLM"/>
    </source>
</evidence>
<gene>
    <name evidence="2" type="ORF">FG87_34860</name>
</gene>
<evidence type="ECO:0000313" key="2">
    <source>
        <dbReference type="EMBL" id="KIA60788.1"/>
    </source>
</evidence>
<proteinExistence type="predicted"/>
<protein>
    <recommendedName>
        <fullName evidence="4">Carboxypeptidase regulatory-like domain-containing protein</fullName>
    </recommendedName>
</protein>
<sequence length="118" mass="11564">MRRVLFIGAGAGIGLLAAAGLAGADPGQGAVQVRATTGTDQLAVAGVEVGIAPCGAAPAPTALTTGPDGIVRADLTPGCYQVRVTAPPSGCSVRGVEYVQMIVLPGVTQTAPFQFSCA</sequence>
<dbReference type="EMBL" id="JNFP01000059">
    <property type="protein sequence ID" value="KIA60788.1"/>
    <property type="molecule type" value="Genomic_DNA"/>
</dbReference>
<feature type="signal peptide" evidence="1">
    <location>
        <begin position="1"/>
        <end position="24"/>
    </location>
</feature>
<reference evidence="2 3" key="1">
    <citation type="journal article" date="2014" name="Int. J. Syst. Evol. Microbiol.">
        <title>Nocardia vulneris sp. nov., isolated from wounds of human patients in North America.</title>
        <authorList>
            <person name="Lasker B.A."/>
            <person name="Bell M."/>
            <person name="Klenk H.P."/>
            <person name="Sproer C."/>
            <person name="Schumann C."/>
            <person name="Schumann P."/>
            <person name="Brown J.M."/>
        </authorList>
    </citation>
    <scope>NUCLEOTIDE SEQUENCE [LARGE SCALE GENOMIC DNA]</scope>
    <source>
        <strain evidence="2 3">W9851</strain>
    </source>
</reference>
<keyword evidence="1" id="KW-0732">Signal</keyword>
<accession>A0ABR4Z660</accession>
<evidence type="ECO:0000256" key="1">
    <source>
        <dbReference type="SAM" id="SignalP"/>
    </source>
</evidence>
<evidence type="ECO:0000313" key="3">
    <source>
        <dbReference type="Proteomes" id="UP000031364"/>
    </source>
</evidence>